<dbReference type="PANTHER" id="PTHR15858:SF0">
    <property type="entry name" value="IMMEDIATE EARLY RESPONSE 3-INTERACTING PROTEIN 1"/>
    <property type="match status" value="1"/>
</dbReference>
<accession>A0A8H8TZP4</accession>
<evidence type="ECO:0000256" key="1">
    <source>
        <dbReference type="ARBA" id="ARBA00004370"/>
    </source>
</evidence>
<keyword evidence="4" id="KW-0653">Protein transport</keyword>
<evidence type="ECO:0000256" key="4">
    <source>
        <dbReference type="ARBA" id="ARBA00022927"/>
    </source>
</evidence>
<dbReference type="AlphaFoldDB" id="A0A8H8TZP4"/>
<feature type="non-terminal residue" evidence="8">
    <location>
        <position position="1"/>
    </location>
</feature>
<dbReference type="OrthoDB" id="15356at2759"/>
<gene>
    <name evidence="8" type="primary">yos1</name>
    <name evidence="8" type="ORF">LHYA1_G002616</name>
</gene>
<dbReference type="Pfam" id="PF08571">
    <property type="entry name" value="Yos1"/>
    <property type="match status" value="1"/>
</dbReference>
<evidence type="ECO:0000256" key="6">
    <source>
        <dbReference type="ARBA" id="ARBA00023136"/>
    </source>
</evidence>
<dbReference type="InterPro" id="IPR013880">
    <property type="entry name" value="Yos1"/>
</dbReference>
<sequence>LAWTVHTHPQSGIFERPPPPLRLALPLNTLQIQAAKMMFFAFGNLIYSTTPVFPSLLCPTNSTPPVSVLLINAIAVLSEDRFLARVGWSNTVAEPAFGGGSGGAGSESVKNRLIGLMTSVRTLMRIPLIGINVTIILYELALG</sequence>
<evidence type="ECO:0000256" key="7">
    <source>
        <dbReference type="ARBA" id="ARBA00024203"/>
    </source>
</evidence>
<proteinExistence type="inferred from homology"/>
<evidence type="ECO:0000313" key="9">
    <source>
        <dbReference type="Proteomes" id="UP000431533"/>
    </source>
</evidence>
<keyword evidence="6" id="KW-0472">Membrane</keyword>
<dbReference type="GO" id="GO:0005789">
    <property type="term" value="C:endoplasmic reticulum membrane"/>
    <property type="evidence" value="ECO:0007669"/>
    <property type="project" value="TreeGrafter"/>
</dbReference>
<evidence type="ECO:0000256" key="3">
    <source>
        <dbReference type="ARBA" id="ARBA00022692"/>
    </source>
</evidence>
<comment type="subcellular location">
    <subcellularLocation>
        <location evidence="1">Membrane</location>
    </subcellularLocation>
</comment>
<evidence type="ECO:0000256" key="5">
    <source>
        <dbReference type="ARBA" id="ARBA00022989"/>
    </source>
</evidence>
<dbReference type="GO" id="GO:0000139">
    <property type="term" value="C:Golgi membrane"/>
    <property type="evidence" value="ECO:0007669"/>
    <property type="project" value="TreeGrafter"/>
</dbReference>
<name>A0A8H8TZP4_9HELO</name>
<dbReference type="Proteomes" id="UP000431533">
    <property type="component" value="Unassembled WGS sequence"/>
</dbReference>
<dbReference type="GO" id="GO:0015031">
    <property type="term" value="P:protein transport"/>
    <property type="evidence" value="ECO:0007669"/>
    <property type="project" value="UniProtKB-KW"/>
</dbReference>
<keyword evidence="2" id="KW-0813">Transport</keyword>
<keyword evidence="3" id="KW-0812">Transmembrane</keyword>
<dbReference type="GeneID" id="41982814"/>
<dbReference type="GO" id="GO:0006888">
    <property type="term" value="P:endoplasmic reticulum to Golgi vesicle-mediated transport"/>
    <property type="evidence" value="ECO:0007669"/>
    <property type="project" value="TreeGrafter"/>
</dbReference>
<evidence type="ECO:0000256" key="2">
    <source>
        <dbReference type="ARBA" id="ARBA00022448"/>
    </source>
</evidence>
<comment type="caution">
    <text evidence="8">The sequence shown here is derived from an EMBL/GenBank/DDBJ whole genome shotgun (WGS) entry which is preliminary data.</text>
</comment>
<keyword evidence="9" id="KW-1185">Reference proteome</keyword>
<dbReference type="PANTHER" id="PTHR15858">
    <property type="entry name" value="IMMEDIATE EARLY RESPONSE 3-INTERACTING PROTEIN 1"/>
    <property type="match status" value="1"/>
</dbReference>
<dbReference type="EMBL" id="QGMH01000037">
    <property type="protein sequence ID" value="TVY28047.1"/>
    <property type="molecule type" value="Genomic_DNA"/>
</dbReference>
<evidence type="ECO:0000313" key="8">
    <source>
        <dbReference type="EMBL" id="TVY28047.1"/>
    </source>
</evidence>
<dbReference type="GO" id="GO:0030134">
    <property type="term" value="C:COPII-coated ER to Golgi transport vesicle"/>
    <property type="evidence" value="ECO:0007669"/>
    <property type="project" value="TreeGrafter"/>
</dbReference>
<reference evidence="8 9" key="1">
    <citation type="submission" date="2018-05" db="EMBL/GenBank/DDBJ databases">
        <title>Genome sequencing and assembly of the regulated plant pathogen Lachnellula willkommii and related sister species for the development of diagnostic species identification markers.</title>
        <authorList>
            <person name="Giroux E."/>
            <person name="Bilodeau G."/>
        </authorList>
    </citation>
    <scope>NUCLEOTIDE SEQUENCE [LARGE SCALE GENOMIC DNA]</scope>
    <source>
        <strain evidence="8 9">CBS 185.66</strain>
    </source>
</reference>
<comment type="similarity">
    <text evidence="7">Belongs to the YOS1 family.</text>
</comment>
<protein>
    <submittedName>
        <fullName evidence="8">Protein transport protein</fullName>
    </submittedName>
</protein>
<keyword evidence="5" id="KW-1133">Transmembrane helix</keyword>
<organism evidence="8 9">
    <name type="scientific">Lachnellula hyalina</name>
    <dbReference type="NCBI Taxonomy" id="1316788"/>
    <lineage>
        <taxon>Eukaryota</taxon>
        <taxon>Fungi</taxon>
        <taxon>Dikarya</taxon>
        <taxon>Ascomycota</taxon>
        <taxon>Pezizomycotina</taxon>
        <taxon>Leotiomycetes</taxon>
        <taxon>Helotiales</taxon>
        <taxon>Lachnaceae</taxon>
        <taxon>Lachnellula</taxon>
    </lineage>
</organism>
<dbReference type="RefSeq" id="XP_031006835.1">
    <property type="nucleotide sequence ID" value="XM_031147591.1"/>
</dbReference>